<keyword evidence="1" id="KW-0949">S-adenosyl-L-methionine</keyword>
<dbReference type="InterPro" id="IPR006638">
    <property type="entry name" value="Elp3/MiaA/NifB-like_rSAM"/>
</dbReference>
<proteinExistence type="predicted"/>
<feature type="domain" description="Elp3/MiaA/NifB-like radical SAM core" evidence="5">
    <location>
        <begin position="27"/>
        <end position="221"/>
    </location>
</feature>
<evidence type="ECO:0000256" key="1">
    <source>
        <dbReference type="ARBA" id="ARBA00022691"/>
    </source>
</evidence>
<dbReference type="SFLD" id="SFLDS00029">
    <property type="entry name" value="Radical_SAM"/>
    <property type="match status" value="1"/>
</dbReference>
<dbReference type="CDD" id="cd01335">
    <property type="entry name" value="Radical_SAM"/>
    <property type="match status" value="1"/>
</dbReference>
<dbReference type="Pfam" id="PF04055">
    <property type="entry name" value="Radical_SAM"/>
    <property type="match status" value="1"/>
</dbReference>
<evidence type="ECO:0000313" key="6">
    <source>
        <dbReference type="EMBL" id="HIU64935.1"/>
    </source>
</evidence>
<keyword evidence="3" id="KW-0408">Iron</keyword>
<dbReference type="Gene3D" id="3.20.20.70">
    <property type="entry name" value="Aldolase class I"/>
    <property type="match status" value="1"/>
</dbReference>
<dbReference type="InterPro" id="IPR013785">
    <property type="entry name" value="Aldolase_TIM"/>
</dbReference>
<reference evidence="6" key="2">
    <citation type="journal article" date="2021" name="PeerJ">
        <title>Extensive microbial diversity within the chicken gut microbiome revealed by metagenomics and culture.</title>
        <authorList>
            <person name="Gilroy R."/>
            <person name="Ravi A."/>
            <person name="Getino M."/>
            <person name="Pursley I."/>
            <person name="Horton D.L."/>
            <person name="Alikhan N.F."/>
            <person name="Baker D."/>
            <person name="Gharbi K."/>
            <person name="Hall N."/>
            <person name="Watson M."/>
            <person name="Adriaenssens E.M."/>
            <person name="Foster-Nyarko E."/>
            <person name="Jarju S."/>
            <person name="Secka A."/>
            <person name="Antonio M."/>
            <person name="Oren A."/>
            <person name="Chaudhuri R.R."/>
            <person name="La Ragione R."/>
            <person name="Hildebrand F."/>
            <person name="Pallen M.J."/>
        </authorList>
    </citation>
    <scope>NUCLEOTIDE SEQUENCE</scope>
    <source>
        <strain evidence="6">CHK160-1198</strain>
    </source>
</reference>
<name>A0A9D1MRI3_9FIRM</name>
<evidence type="ECO:0000256" key="2">
    <source>
        <dbReference type="ARBA" id="ARBA00022723"/>
    </source>
</evidence>
<dbReference type="GO" id="GO:0003824">
    <property type="term" value="F:catalytic activity"/>
    <property type="evidence" value="ECO:0007669"/>
    <property type="project" value="InterPro"/>
</dbReference>
<evidence type="ECO:0000259" key="5">
    <source>
        <dbReference type="SMART" id="SM00729"/>
    </source>
</evidence>
<dbReference type="SFLD" id="SFLDG01113">
    <property type="entry name" value="Uncharacterised_Radical_SAM_Su"/>
    <property type="match status" value="1"/>
</dbReference>
<evidence type="ECO:0000256" key="4">
    <source>
        <dbReference type="ARBA" id="ARBA00023014"/>
    </source>
</evidence>
<accession>A0A9D1MRI3</accession>
<dbReference type="GO" id="GO:0046872">
    <property type="term" value="F:metal ion binding"/>
    <property type="evidence" value="ECO:0007669"/>
    <property type="project" value="UniProtKB-KW"/>
</dbReference>
<organism evidence="6 7">
    <name type="scientific">Candidatus Avacidaminococcus intestinavium</name>
    <dbReference type="NCBI Taxonomy" id="2840684"/>
    <lineage>
        <taxon>Bacteria</taxon>
        <taxon>Bacillati</taxon>
        <taxon>Bacillota</taxon>
        <taxon>Negativicutes</taxon>
        <taxon>Acidaminococcales</taxon>
        <taxon>Acidaminococcaceae</taxon>
        <taxon>Acidaminococcaceae incertae sedis</taxon>
        <taxon>Candidatus Avacidaminococcus</taxon>
    </lineage>
</organism>
<dbReference type="PANTHER" id="PTHR43288:SF2">
    <property type="entry name" value="RADICAL SAM CORE DOMAIN-CONTAINING PROTEIN"/>
    <property type="match status" value="1"/>
</dbReference>
<dbReference type="SUPFAM" id="SSF102114">
    <property type="entry name" value="Radical SAM enzymes"/>
    <property type="match status" value="1"/>
</dbReference>
<gene>
    <name evidence="6" type="ORF">IAB06_07885</name>
</gene>
<dbReference type="InterPro" id="IPR058240">
    <property type="entry name" value="rSAM_sf"/>
</dbReference>
<sequence>MGSLGKAWQIRKQNFAPELFVARPTQTESISVTGDACALKCAHCGGHYLSKMTPLARLQKAEDIKGTSCLISGGCDLTGKVNVVDKLEHLKSIKGQRRYNFHVGLLNEDEIKLLAPLADVISFDFLGDNETIRETLKLTQVTVEDYVQCFHLLKKYCSNVAPHICIGLRGGQLSGERQALHLLAKAGVERLIFIVLVPTKNTEYATCEPPAIAEVTALLEEARILLPTTPLVLGCMRPPGKYRSELDIAAINSGINGIVQPTPLVIRRAQELGLVLKESWECCVL</sequence>
<comment type="caution">
    <text evidence="6">The sequence shown here is derived from an EMBL/GenBank/DDBJ whole genome shotgun (WGS) entry which is preliminary data.</text>
</comment>
<dbReference type="PANTHER" id="PTHR43288">
    <property type="entry name" value="BIOTIN SYNTHASE-RELATED PROTEIN, RADICAL SAM SUPERFAMILY"/>
    <property type="match status" value="1"/>
</dbReference>
<keyword evidence="4" id="KW-0411">Iron-sulfur</keyword>
<evidence type="ECO:0000256" key="3">
    <source>
        <dbReference type="ARBA" id="ARBA00023004"/>
    </source>
</evidence>
<dbReference type="AlphaFoldDB" id="A0A9D1MRI3"/>
<reference evidence="6" key="1">
    <citation type="submission" date="2020-10" db="EMBL/GenBank/DDBJ databases">
        <authorList>
            <person name="Gilroy R."/>
        </authorList>
    </citation>
    <scope>NUCLEOTIDE SEQUENCE</scope>
    <source>
        <strain evidence="6">CHK160-1198</strain>
    </source>
</reference>
<dbReference type="InterPro" id="IPR007197">
    <property type="entry name" value="rSAM"/>
</dbReference>
<dbReference type="SMART" id="SM00729">
    <property type="entry name" value="Elp3"/>
    <property type="match status" value="1"/>
</dbReference>
<protein>
    <submittedName>
        <fullName evidence="6">Radical SAM protein</fullName>
    </submittedName>
</protein>
<dbReference type="Proteomes" id="UP000824099">
    <property type="component" value="Unassembled WGS sequence"/>
</dbReference>
<evidence type="ECO:0000313" key="7">
    <source>
        <dbReference type="Proteomes" id="UP000824099"/>
    </source>
</evidence>
<dbReference type="GO" id="GO:0051536">
    <property type="term" value="F:iron-sulfur cluster binding"/>
    <property type="evidence" value="ECO:0007669"/>
    <property type="project" value="UniProtKB-KW"/>
</dbReference>
<keyword evidence="2" id="KW-0479">Metal-binding</keyword>
<dbReference type="EMBL" id="DVNI01000134">
    <property type="protein sequence ID" value="HIU64935.1"/>
    <property type="molecule type" value="Genomic_DNA"/>
</dbReference>